<proteinExistence type="predicted"/>
<dbReference type="InterPro" id="IPR036116">
    <property type="entry name" value="FN3_sf"/>
</dbReference>
<accession>A0A1V1NY59</accession>
<dbReference type="PANTHER" id="PTHR44103:SF1">
    <property type="entry name" value="PROPROTEIN CONVERTASE P"/>
    <property type="match status" value="1"/>
</dbReference>
<evidence type="ECO:0000256" key="1">
    <source>
        <dbReference type="ARBA" id="ARBA00022729"/>
    </source>
</evidence>
<feature type="non-terminal residue" evidence="2">
    <location>
        <position position="451"/>
    </location>
</feature>
<dbReference type="AlphaFoldDB" id="A0A1V1NY59"/>
<protein>
    <recommendedName>
        <fullName evidence="4">Fibronectin type-III domain-containing protein</fullName>
    </recommendedName>
</protein>
<evidence type="ECO:0000313" key="3">
    <source>
        <dbReference type="Proteomes" id="UP000189670"/>
    </source>
</evidence>
<keyword evidence="1" id="KW-0732">Signal</keyword>
<dbReference type="SUPFAM" id="SSF69318">
    <property type="entry name" value="Integrin alpha N-terminal domain"/>
    <property type="match status" value="1"/>
</dbReference>
<evidence type="ECO:0008006" key="4">
    <source>
        <dbReference type="Google" id="ProtNLM"/>
    </source>
</evidence>
<dbReference type="EMBL" id="ATBP01001348">
    <property type="protein sequence ID" value="ETR67503.1"/>
    <property type="molecule type" value="Genomic_DNA"/>
</dbReference>
<evidence type="ECO:0000313" key="2">
    <source>
        <dbReference type="EMBL" id="ETR67503.1"/>
    </source>
</evidence>
<dbReference type="InterPro" id="IPR013783">
    <property type="entry name" value="Ig-like_fold"/>
</dbReference>
<dbReference type="Proteomes" id="UP000189670">
    <property type="component" value="Unassembled WGS sequence"/>
</dbReference>
<dbReference type="Gene3D" id="2.130.10.130">
    <property type="entry name" value="Integrin alpha, N-terminal"/>
    <property type="match status" value="1"/>
</dbReference>
<dbReference type="Gene3D" id="2.60.40.10">
    <property type="entry name" value="Immunoglobulins"/>
    <property type="match status" value="2"/>
</dbReference>
<name>A0A1V1NY59_9BACT</name>
<organism evidence="2 3">
    <name type="scientific">Candidatus Magnetoglobus multicellularis str. Araruama</name>
    <dbReference type="NCBI Taxonomy" id="890399"/>
    <lineage>
        <taxon>Bacteria</taxon>
        <taxon>Pseudomonadati</taxon>
        <taxon>Thermodesulfobacteriota</taxon>
        <taxon>Desulfobacteria</taxon>
        <taxon>Desulfobacterales</taxon>
        <taxon>Desulfobacteraceae</taxon>
        <taxon>Candidatus Magnetoglobus</taxon>
    </lineage>
</organism>
<dbReference type="InterPro" id="IPR028994">
    <property type="entry name" value="Integrin_alpha_N"/>
</dbReference>
<dbReference type="Pfam" id="PF13517">
    <property type="entry name" value="FG-GAP_3"/>
    <property type="match status" value="2"/>
</dbReference>
<comment type="caution">
    <text evidence="2">The sequence shown here is derived from an EMBL/GenBank/DDBJ whole genome shotgun (WGS) entry which is preliminary data.</text>
</comment>
<reference evidence="3" key="1">
    <citation type="submission" date="2012-11" db="EMBL/GenBank/DDBJ databases">
        <authorList>
            <person name="Lucero-Rivera Y.E."/>
            <person name="Tovar-Ramirez D."/>
        </authorList>
    </citation>
    <scope>NUCLEOTIDE SEQUENCE [LARGE SCALE GENOMIC DNA]</scope>
    <source>
        <strain evidence="3">Araruama</strain>
    </source>
</reference>
<gene>
    <name evidence="2" type="ORF">OMM_11526</name>
</gene>
<dbReference type="SUPFAM" id="SSF49265">
    <property type="entry name" value="Fibronectin type III"/>
    <property type="match status" value="1"/>
</dbReference>
<dbReference type="InterPro" id="IPR013517">
    <property type="entry name" value="FG-GAP"/>
</dbReference>
<sequence length="451" mass="47548">MIGESDHGRLVTVYRNNLDIPNIPPAPPTNLSAEVTGHKAHLTWSASSDAETISASGLNYNLYIGSTPGATDILSPMALPLSNGYRLLPARGHIQTLSATKVLPDGNYYWAVQAIDTAFAGSEFSTESSFVIGAPEISPITNQSTPENQTITTISFNITDTNTSPCSFNLTLTSSNETLIPLQNISYTCNNNQYTLTITPASNQTGTSMIAIIAQDADTYSSTTTFELNVLPVFSEDQDISLTGVSNGSVAFGDYDNDGDLDILMTGSGIAKIYRNTGGSFSEDSAIALPSVYSSSVAFGDYDNDGDLDILIAGNAVSGKIARIYRNTGGSFSEDTTIDLPGVYHGSVNFGDNDNDGDLDILIAGDSDSGKIAKIYRNSDGSFSEYTPVNLPGVDYSATSFGDYDNDGDLDMLLTGETNSGNIAKLYQNSGGMLTEVPGTNFIGVSDASVA</sequence>
<dbReference type="PANTHER" id="PTHR44103">
    <property type="entry name" value="PROPROTEIN CONVERTASE P"/>
    <property type="match status" value="1"/>
</dbReference>